<proteinExistence type="predicted"/>
<organism evidence="1">
    <name type="scientific">bioreactor metagenome</name>
    <dbReference type="NCBI Taxonomy" id="1076179"/>
    <lineage>
        <taxon>unclassified sequences</taxon>
        <taxon>metagenomes</taxon>
        <taxon>ecological metagenomes</taxon>
    </lineage>
</organism>
<comment type="caution">
    <text evidence="1">The sequence shown here is derived from an EMBL/GenBank/DDBJ whole genome shotgun (WGS) entry which is preliminary data.</text>
</comment>
<name>A0A644ZX10_9ZZZZ</name>
<dbReference type="EMBL" id="VSSQ01010004">
    <property type="protein sequence ID" value="MPM43173.1"/>
    <property type="molecule type" value="Genomic_DNA"/>
</dbReference>
<reference evidence="1" key="1">
    <citation type="submission" date="2019-08" db="EMBL/GenBank/DDBJ databases">
        <authorList>
            <person name="Kucharzyk K."/>
            <person name="Murdoch R.W."/>
            <person name="Higgins S."/>
            <person name="Loffler F."/>
        </authorList>
    </citation>
    <scope>NUCLEOTIDE SEQUENCE</scope>
</reference>
<evidence type="ECO:0000313" key="1">
    <source>
        <dbReference type="EMBL" id="MPM43173.1"/>
    </source>
</evidence>
<accession>A0A644ZX10</accession>
<dbReference type="AlphaFoldDB" id="A0A644ZX10"/>
<protein>
    <submittedName>
        <fullName evidence="1">Uncharacterized protein</fullName>
    </submittedName>
</protein>
<gene>
    <name evidence="1" type="ORF">SDC9_89846</name>
</gene>
<sequence>MHSVVLSEVGGISSGLRNPESKARSLLASLVRDDKVLRSFGMTSKFARSGGQGRRGVIPRAVPWPIASPEGRDLGVEKTGVKSEILRP</sequence>